<evidence type="ECO:0000256" key="1">
    <source>
        <dbReference type="ARBA" id="ARBA00000274"/>
    </source>
</evidence>
<dbReference type="GO" id="GO:0009691">
    <property type="term" value="P:cytokinin biosynthetic process"/>
    <property type="evidence" value="ECO:0007669"/>
    <property type="project" value="UniProtKB-UniRule"/>
</dbReference>
<dbReference type="AlphaFoldDB" id="A0A1E3GQD6"/>
<dbReference type="EC" id="3.2.2.n1" evidence="2"/>
<dbReference type="PATRIC" id="fig|291169.3.peg.1998"/>
<organism evidence="3 4">
    <name type="scientific">Methylophaga muralis</name>
    <dbReference type="NCBI Taxonomy" id="291169"/>
    <lineage>
        <taxon>Bacteria</taxon>
        <taxon>Pseudomonadati</taxon>
        <taxon>Pseudomonadota</taxon>
        <taxon>Gammaproteobacteria</taxon>
        <taxon>Thiotrichales</taxon>
        <taxon>Piscirickettsiaceae</taxon>
        <taxon>Methylophaga</taxon>
    </lineage>
</organism>
<proteinExistence type="inferred from homology"/>
<comment type="similarity">
    <text evidence="2">Belongs to the LOG family.</text>
</comment>
<evidence type="ECO:0000313" key="3">
    <source>
        <dbReference type="EMBL" id="ODN66259.1"/>
    </source>
</evidence>
<dbReference type="EMBL" id="MCRI01000023">
    <property type="protein sequence ID" value="ODN66259.1"/>
    <property type="molecule type" value="Genomic_DNA"/>
</dbReference>
<dbReference type="Pfam" id="PF03641">
    <property type="entry name" value="Lysine_decarbox"/>
    <property type="match status" value="1"/>
</dbReference>
<gene>
    <name evidence="3" type="ORF">A9E74_01988</name>
</gene>
<dbReference type="RefSeq" id="WP_069296410.1">
    <property type="nucleotide sequence ID" value="NZ_MCRI01000023.1"/>
</dbReference>
<comment type="catalytic activity">
    <reaction evidence="1">
        <text>AMP + H2O = D-ribose 5-phosphate + adenine</text>
        <dbReference type="Rhea" id="RHEA:20129"/>
        <dbReference type="ChEBI" id="CHEBI:15377"/>
        <dbReference type="ChEBI" id="CHEBI:16708"/>
        <dbReference type="ChEBI" id="CHEBI:78346"/>
        <dbReference type="ChEBI" id="CHEBI:456215"/>
        <dbReference type="EC" id="3.2.2.4"/>
    </reaction>
</comment>
<name>A0A1E3GQD6_9GAMM</name>
<dbReference type="GO" id="GO:0008714">
    <property type="term" value="F:AMP nucleosidase activity"/>
    <property type="evidence" value="ECO:0007669"/>
    <property type="project" value="UniProtKB-EC"/>
</dbReference>
<keyword evidence="2" id="KW-0378">Hydrolase</keyword>
<dbReference type="NCBIfam" id="TIGR00730">
    <property type="entry name" value="Rossman fold protein, TIGR00730 family"/>
    <property type="match status" value="1"/>
</dbReference>
<dbReference type="PANTHER" id="PTHR43393:SF2">
    <property type="entry name" value="CYTOKININ RIBOSIDE 5'-MONOPHOSPHATE PHOSPHORIBOHYDROLASE"/>
    <property type="match status" value="1"/>
</dbReference>
<comment type="caution">
    <text evidence="3">The sequence shown here is derived from an EMBL/GenBank/DDBJ whole genome shotgun (WGS) entry which is preliminary data.</text>
</comment>
<dbReference type="Proteomes" id="UP000094379">
    <property type="component" value="Unassembled WGS sequence"/>
</dbReference>
<dbReference type="GO" id="GO:0005829">
    <property type="term" value="C:cytosol"/>
    <property type="evidence" value="ECO:0007669"/>
    <property type="project" value="TreeGrafter"/>
</dbReference>
<keyword evidence="2" id="KW-0203">Cytokinin biosynthesis</keyword>
<reference evidence="3 4" key="1">
    <citation type="submission" date="2016-07" db="EMBL/GenBank/DDBJ databases">
        <title>Draft Genome Sequence of Methylophaga muralis Bur 1.</title>
        <authorList>
            <person name="Vasilenko O.V."/>
            <person name="Doronina N.V."/>
            <person name="Shmareva M.N."/>
            <person name="Tarlachkov S.V."/>
            <person name="Mustakhimov I."/>
            <person name="Trotsenko Y.A."/>
        </authorList>
    </citation>
    <scope>NUCLEOTIDE SEQUENCE [LARGE SCALE GENOMIC DNA]</scope>
    <source>
        <strain evidence="3 4">Bur 1</strain>
    </source>
</reference>
<dbReference type="STRING" id="291169.A9E74_01988"/>
<evidence type="ECO:0000256" key="2">
    <source>
        <dbReference type="RuleBase" id="RU363015"/>
    </source>
</evidence>
<dbReference type="InterPro" id="IPR005269">
    <property type="entry name" value="LOG"/>
</dbReference>
<sequence>MEDLKTSEAWRVFRIQSELIDGIETLNGLGPAVSIFGSACLREDSPYYQAAKQVAQSLSQAKFSVITGGGPGIMHAANAGAFKQGSHSVGLNIELPMEQKPNPNQDISLSFRYFFVRKLMFVKSSMGYVVFPGGFGTLDEFFEALTLIQSRKIRHFPVILYGSDYWKGLIDWLRAEVLRVGCIQEEDLNIFHMVDKPEEVLPIIQQHFAALGAHPEDEQRFPV</sequence>
<keyword evidence="4" id="KW-1185">Reference proteome</keyword>
<protein>
    <recommendedName>
        <fullName evidence="2">Cytokinin riboside 5'-monophosphate phosphoribohydrolase</fullName>
        <ecNumber evidence="2">3.2.2.n1</ecNumber>
    </recommendedName>
</protein>
<dbReference type="InterPro" id="IPR031100">
    <property type="entry name" value="LOG_fam"/>
</dbReference>
<dbReference type="SUPFAM" id="SSF102405">
    <property type="entry name" value="MCP/YpsA-like"/>
    <property type="match status" value="1"/>
</dbReference>
<evidence type="ECO:0000313" key="4">
    <source>
        <dbReference type="Proteomes" id="UP000094379"/>
    </source>
</evidence>
<dbReference type="InterPro" id="IPR052341">
    <property type="entry name" value="LOG_family_nucleotidases"/>
</dbReference>
<dbReference type="Gene3D" id="3.40.50.450">
    <property type="match status" value="1"/>
</dbReference>
<dbReference type="PANTHER" id="PTHR43393">
    <property type="entry name" value="CYTOKININ RIBOSIDE 5'-MONOPHOSPHATE PHOSPHORIBOHYDROLASE"/>
    <property type="match status" value="1"/>
</dbReference>
<accession>A0A1E3GQD6</accession>